<dbReference type="Pfam" id="PF03334">
    <property type="entry name" value="PhaG_MnhG_YufB"/>
    <property type="match status" value="1"/>
</dbReference>
<dbReference type="Proteomes" id="UP000468901">
    <property type="component" value="Unassembled WGS sequence"/>
</dbReference>
<dbReference type="EMBL" id="WESC01000007">
    <property type="protein sequence ID" value="KAB7740068.1"/>
    <property type="molecule type" value="Genomic_DNA"/>
</dbReference>
<evidence type="ECO:0000313" key="2">
    <source>
        <dbReference type="EMBL" id="KAB7740068.1"/>
    </source>
</evidence>
<accession>A0A6N6VKY1</accession>
<dbReference type="InterPro" id="IPR005133">
    <property type="entry name" value="PhaG_MnhG_YufB"/>
</dbReference>
<keyword evidence="1" id="KW-0472">Membrane</keyword>
<feature type="transmembrane region" description="Helical" evidence="1">
    <location>
        <begin position="12"/>
        <end position="31"/>
    </location>
</feature>
<sequence length="116" mass="12025">MIGILVQGASWLSLGIGAAFILIGALGIIRLPDFWSRIHAAGIIDTAGVGFITLGLMLQAGFTLITLKLLLIAVFIFITGPTATHAIANAAFAARLRPFALAGDESGTFDSGKKKS</sequence>
<keyword evidence="3" id="KW-1185">Reference proteome</keyword>
<proteinExistence type="predicted"/>
<dbReference type="NCBIfam" id="TIGR01300">
    <property type="entry name" value="CPA3_mnhG_phaG"/>
    <property type="match status" value="1"/>
</dbReference>
<dbReference type="AlphaFoldDB" id="A0A6N6VKY1"/>
<evidence type="ECO:0000256" key="1">
    <source>
        <dbReference type="SAM" id="Phobius"/>
    </source>
</evidence>
<feature type="transmembrane region" description="Helical" evidence="1">
    <location>
        <begin position="43"/>
        <end position="65"/>
    </location>
</feature>
<dbReference type="RefSeq" id="WP_152215954.1">
    <property type="nucleotide sequence ID" value="NZ_JBAQYD010000020.1"/>
</dbReference>
<dbReference type="GO" id="GO:0015385">
    <property type="term" value="F:sodium:proton antiporter activity"/>
    <property type="evidence" value="ECO:0007669"/>
    <property type="project" value="TreeGrafter"/>
</dbReference>
<dbReference type="PANTHER" id="PTHR34703:SF1">
    <property type="entry name" value="ANTIPORTER SUBUNIT MNHG2-RELATED"/>
    <property type="match status" value="1"/>
</dbReference>
<evidence type="ECO:0000313" key="3">
    <source>
        <dbReference type="Proteomes" id="UP000468901"/>
    </source>
</evidence>
<protein>
    <submittedName>
        <fullName evidence="2">Sodium:proton antiporter</fullName>
    </submittedName>
</protein>
<gene>
    <name evidence="2" type="ORF">F2P47_08620</name>
</gene>
<dbReference type="PANTHER" id="PTHR34703">
    <property type="entry name" value="ANTIPORTER SUBUNIT MNHG2-RELATED"/>
    <property type="match status" value="1"/>
</dbReference>
<feature type="transmembrane region" description="Helical" evidence="1">
    <location>
        <begin position="71"/>
        <end position="92"/>
    </location>
</feature>
<organism evidence="2 3">
    <name type="scientific">Parvibaculum sedimenti</name>
    <dbReference type="NCBI Taxonomy" id="2608632"/>
    <lineage>
        <taxon>Bacteria</taxon>
        <taxon>Pseudomonadati</taxon>
        <taxon>Pseudomonadota</taxon>
        <taxon>Alphaproteobacteria</taxon>
        <taxon>Hyphomicrobiales</taxon>
        <taxon>Parvibaculaceae</taxon>
        <taxon>Parvibaculum</taxon>
    </lineage>
</organism>
<keyword evidence="1" id="KW-1133">Transmembrane helix</keyword>
<comment type="caution">
    <text evidence="2">The sequence shown here is derived from an EMBL/GenBank/DDBJ whole genome shotgun (WGS) entry which is preliminary data.</text>
</comment>
<reference evidence="2 3" key="1">
    <citation type="submission" date="2019-09" db="EMBL/GenBank/DDBJ databases">
        <title>Parvibaculum sedimenti sp. nov., isolated from sediment.</title>
        <authorList>
            <person name="Wang Y."/>
        </authorList>
    </citation>
    <scope>NUCLEOTIDE SEQUENCE [LARGE SCALE GENOMIC DNA]</scope>
    <source>
        <strain evidence="2 3">HXT-9</strain>
    </source>
</reference>
<keyword evidence="1" id="KW-0812">Transmembrane</keyword>
<name>A0A6N6VKY1_9HYPH</name>